<reference evidence="1 2" key="1">
    <citation type="submission" date="2014-04" db="EMBL/GenBank/DDBJ databases">
        <authorList>
            <consortium name="DOE Joint Genome Institute"/>
            <person name="Kuo A."/>
            <person name="Kohler A."/>
            <person name="Costa M.D."/>
            <person name="Nagy L.G."/>
            <person name="Floudas D."/>
            <person name="Copeland A."/>
            <person name="Barry K.W."/>
            <person name="Cichocki N."/>
            <person name="Veneault-Fourrey C."/>
            <person name="LaButti K."/>
            <person name="Lindquist E.A."/>
            <person name="Lipzen A."/>
            <person name="Lundell T."/>
            <person name="Morin E."/>
            <person name="Murat C."/>
            <person name="Sun H."/>
            <person name="Tunlid A."/>
            <person name="Henrissat B."/>
            <person name="Grigoriev I.V."/>
            <person name="Hibbett D.S."/>
            <person name="Martin F."/>
            <person name="Nordberg H.P."/>
            <person name="Cantor M.N."/>
            <person name="Hua S.X."/>
        </authorList>
    </citation>
    <scope>NUCLEOTIDE SEQUENCE [LARGE SCALE GENOMIC DNA]</scope>
    <source>
        <strain evidence="1 2">Marx 270</strain>
    </source>
</reference>
<sequence length="74" mass="8134">MFALSERRRISSTDFSVGTLKGCQNRGAFHLPRAVTSIKVAGQGHKRYPGSTSREWKVIAEEAKAEAQGDAEQQ</sequence>
<dbReference type="EMBL" id="KN831945">
    <property type="protein sequence ID" value="KIO13917.1"/>
    <property type="molecule type" value="Genomic_DNA"/>
</dbReference>
<name>A0A0C3KWN0_PISTI</name>
<gene>
    <name evidence="1" type="ORF">M404DRAFT_992167</name>
</gene>
<accession>A0A0C3KWN0</accession>
<dbReference type="HOGENOM" id="CLU_2688795_0_0_1"/>
<dbReference type="AlphaFoldDB" id="A0A0C3KWN0"/>
<proteinExistence type="predicted"/>
<keyword evidence="2" id="KW-1185">Reference proteome</keyword>
<reference evidence="2" key="2">
    <citation type="submission" date="2015-01" db="EMBL/GenBank/DDBJ databases">
        <title>Evolutionary Origins and Diversification of the Mycorrhizal Mutualists.</title>
        <authorList>
            <consortium name="DOE Joint Genome Institute"/>
            <consortium name="Mycorrhizal Genomics Consortium"/>
            <person name="Kohler A."/>
            <person name="Kuo A."/>
            <person name="Nagy L.G."/>
            <person name="Floudas D."/>
            <person name="Copeland A."/>
            <person name="Barry K.W."/>
            <person name="Cichocki N."/>
            <person name="Veneault-Fourrey C."/>
            <person name="LaButti K."/>
            <person name="Lindquist E.A."/>
            <person name="Lipzen A."/>
            <person name="Lundell T."/>
            <person name="Morin E."/>
            <person name="Murat C."/>
            <person name="Riley R."/>
            <person name="Ohm R."/>
            <person name="Sun H."/>
            <person name="Tunlid A."/>
            <person name="Henrissat B."/>
            <person name="Grigoriev I.V."/>
            <person name="Hibbett D.S."/>
            <person name="Martin F."/>
        </authorList>
    </citation>
    <scope>NUCLEOTIDE SEQUENCE [LARGE SCALE GENOMIC DNA]</scope>
    <source>
        <strain evidence="2">Marx 270</strain>
    </source>
</reference>
<dbReference type="Proteomes" id="UP000054217">
    <property type="component" value="Unassembled WGS sequence"/>
</dbReference>
<dbReference type="InParanoid" id="A0A0C3KWN0"/>
<protein>
    <submittedName>
        <fullName evidence="1">Uncharacterized protein</fullName>
    </submittedName>
</protein>
<evidence type="ECO:0000313" key="1">
    <source>
        <dbReference type="EMBL" id="KIO13917.1"/>
    </source>
</evidence>
<organism evidence="1 2">
    <name type="scientific">Pisolithus tinctorius Marx 270</name>
    <dbReference type="NCBI Taxonomy" id="870435"/>
    <lineage>
        <taxon>Eukaryota</taxon>
        <taxon>Fungi</taxon>
        <taxon>Dikarya</taxon>
        <taxon>Basidiomycota</taxon>
        <taxon>Agaricomycotina</taxon>
        <taxon>Agaricomycetes</taxon>
        <taxon>Agaricomycetidae</taxon>
        <taxon>Boletales</taxon>
        <taxon>Sclerodermatineae</taxon>
        <taxon>Pisolithaceae</taxon>
        <taxon>Pisolithus</taxon>
    </lineage>
</organism>
<evidence type="ECO:0000313" key="2">
    <source>
        <dbReference type="Proteomes" id="UP000054217"/>
    </source>
</evidence>